<dbReference type="AlphaFoldDB" id="A0ABD2UAU7"/>
<evidence type="ECO:0000256" key="1">
    <source>
        <dbReference type="SAM" id="MobiDB-lite"/>
    </source>
</evidence>
<evidence type="ECO:0000313" key="2">
    <source>
        <dbReference type="EMBL" id="KAL3365954.1"/>
    </source>
</evidence>
<accession>A0ABD2UAU7</accession>
<gene>
    <name evidence="2" type="ORF">AABB24_010868</name>
</gene>
<feature type="non-terminal residue" evidence="2">
    <location>
        <position position="1"/>
    </location>
</feature>
<feature type="compositionally biased region" description="Polar residues" evidence="1">
    <location>
        <begin position="95"/>
        <end position="106"/>
    </location>
</feature>
<reference evidence="2 3" key="1">
    <citation type="submission" date="2024-05" db="EMBL/GenBank/DDBJ databases">
        <title>De novo assembly of an allotetraploid wild potato.</title>
        <authorList>
            <person name="Hosaka A.J."/>
        </authorList>
    </citation>
    <scope>NUCLEOTIDE SEQUENCE [LARGE SCALE GENOMIC DNA]</scope>
    <source>
        <tissue evidence="2">Young leaves</tissue>
    </source>
</reference>
<dbReference type="Proteomes" id="UP001627284">
    <property type="component" value="Unassembled WGS sequence"/>
</dbReference>
<dbReference type="EMBL" id="JBJKTR010000006">
    <property type="protein sequence ID" value="KAL3365954.1"/>
    <property type="molecule type" value="Genomic_DNA"/>
</dbReference>
<protein>
    <submittedName>
        <fullName evidence="2">Uncharacterized protein</fullName>
    </submittedName>
</protein>
<sequence length="106" mass="11586">KPLIFFLSPSLLTKSAAQTPFSLIFVLHSGQCSLENEQRTTMESSGRRAKTTSEPQSLATALIGEQPGDQTVSVRQQQQHGNGATSCLSLRRKTSATSTPHSEQRW</sequence>
<keyword evidence="3" id="KW-1185">Reference proteome</keyword>
<proteinExistence type="predicted"/>
<name>A0ABD2UAU7_9SOLN</name>
<organism evidence="2 3">
    <name type="scientific">Solanum stoloniferum</name>
    <dbReference type="NCBI Taxonomy" id="62892"/>
    <lineage>
        <taxon>Eukaryota</taxon>
        <taxon>Viridiplantae</taxon>
        <taxon>Streptophyta</taxon>
        <taxon>Embryophyta</taxon>
        <taxon>Tracheophyta</taxon>
        <taxon>Spermatophyta</taxon>
        <taxon>Magnoliopsida</taxon>
        <taxon>eudicotyledons</taxon>
        <taxon>Gunneridae</taxon>
        <taxon>Pentapetalae</taxon>
        <taxon>asterids</taxon>
        <taxon>lamiids</taxon>
        <taxon>Solanales</taxon>
        <taxon>Solanaceae</taxon>
        <taxon>Solanoideae</taxon>
        <taxon>Solaneae</taxon>
        <taxon>Solanum</taxon>
    </lineage>
</organism>
<feature type="compositionally biased region" description="Polar residues" evidence="1">
    <location>
        <begin position="68"/>
        <end position="88"/>
    </location>
</feature>
<evidence type="ECO:0000313" key="3">
    <source>
        <dbReference type="Proteomes" id="UP001627284"/>
    </source>
</evidence>
<comment type="caution">
    <text evidence="2">The sequence shown here is derived from an EMBL/GenBank/DDBJ whole genome shotgun (WGS) entry which is preliminary data.</text>
</comment>
<feature type="region of interest" description="Disordered" evidence="1">
    <location>
        <begin position="36"/>
        <end position="106"/>
    </location>
</feature>